<name>A0A0F8XY44_9ZZZZ</name>
<protein>
    <submittedName>
        <fullName evidence="1">Uncharacterized protein</fullName>
    </submittedName>
</protein>
<comment type="caution">
    <text evidence="1">The sequence shown here is derived from an EMBL/GenBank/DDBJ whole genome shotgun (WGS) entry which is preliminary data.</text>
</comment>
<gene>
    <name evidence="1" type="ORF">LCGC14_3160720</name>
</gene>
<dbReference type="AlphaFoldDB" id="A0A0F8XY44"/>
<sequence>MSLGFGGKHLESYNSTSVAKFQDERDPYFKLQSLRAQVQLLEWEMESILYQYQRFVSTNRANTKPERGVGVNGITAIFYQAKRANDERVWKPAFNVSVAGQPGVRFSFEKYLYSDAWKNAVRLWGSTNNILQDDIDRVLRNRPDPQQFKRLRRVMNNDGMDIPVEALRSVFREQKQKMKAEKFLTQQK</sequence>
<dbReference type="EMBL" id="LAZR01069854">
    <property type="protein sequence ID" value="KKK46889.1"/>
    <property type="molecule type" value="Genomic_DNA"/>
</dbReference>
<proteinExistence type="predicted"/>
<reference evidence="1" key="1">
    <citation type="journal article" date="2015" name="Nature">
        <title>Complex archaea that bridge the gap between prokaryotes and eukaryotes.</title>
        <authorList>
            <person name="Spang A."/>
            <person name="Saw J.H."/>
            <person name="Jorgensen S.L."/>
            <person name="Zaremba-Niedzwiedzka K."/>
            <person name="Martijn J."/>
            <person name="Lind A.E."/>
            <person name="van Eijk R."/>
            <person name="Schleper C."/>
            <person name="Guy L."/>
            <person name="Ettema T.J."/>
        </authorList>
    </citation>
    <scope>NUCLEOTIDE SEQUENCE</scope>
</reference>
<organism evidence="1">
    <name type="scientific">marine sediment metagenome</name>
    <dbReference type="NCBI Taxonomy" id="412755"/>
    <lineage>
        <taxon>unclassified sequences</taxon>
        <taxon>metagenomes</taxon>
        <taxon>ecological metagenomes</taxon>
    </lineage>
</organism>
<accession>A0A0F8XY44</accession>
<evidence type="ECO:0000313" key="1">
    <source>
        <dbReference type="EMBL" id="KKK46889.1"/>
    </source>
</evidence>